<sequence>MKQRLKQIFPLILLVRQQFQQGQAQHQVPHFFDLICIKHLFSPP</sequence>
<evidence type="ECO:0000313" key="1">
    <source>
        <dbReference type="EMBL" id="CUR43630.1"/>
    </source>
</evidence>
<reference evidence="1" key="1">
    <citation type="submission" date="2015-10" db="EMBL/GenBank/DDBJ databases">
        <authorList>
            <person name="Gilbert D.G."/>
        </authorList>
    </citation>
    <scope>NUCLEOTIDE SEQUENCE</scope>
    <source>
        <strain evidence="1">Lp167-67</strain>
    </source>
</reference>
<proteinExistence type="predicted"/>
<dbReference type="AlphaFoldDB" id="A0A0U5K1B5"/>
<accession>A0A0U5K1B5</accession>
<gene>
    <name evidence="1" type="ORF">LRLP16767_LRLP167_01429</name>
</gene>
<organism evidence="1">
    <name type="scientific">Limosilactobacillus reuteri</name>
    <name type="common">Lactobacillus reuteri</name>
    <dbReference type="NCBI Taxonomy" id="1598"/>
    <lineage>
        <taxon>Bacteria</taxon>
        <taxon>Bacillati</taxon>
        <taxon>Bacillota</taxon>
        <taxon>Bacilli</taxon>
        <taxon>Lactobacillales</taxon>
        <taxon>Lactobacillaceae</taxon>
        <taxon>Limosilactobacillus</taxon>
    </lineage>
</organism>
<protein>
    <submittedName>
        <fullName evidence="1">Uncharacterized protein</fullName>
    </submittedName>
</protein>
<dbReference type="EMBL" id="LN887790">
    <property type="protein sequence ID" value="CUR43630.1"/>
    <property type="molecule type" value="Genomic_DNA"/>
</dbReference>
<name>A0A0U5K1B5_LIMRT</name>